<evidence type="ECO:0000313" key="2">
    <source>
        <dbReference type="Proteomes" id="UP000580910"/>
    </source>
</evidence>
<dbReference type="SUPFAM" id="SSF54285">
    <property type="entry name" value="MoaD/ThiS"/>
    <property type="match status" value="1"/>
</dbReference>
<dbReference type="InterPro" id="IPR003749">
    <property type="entry name" value="ThiS/MoaD-like"/>
</dbReference>
<dbReference type="InterPro" id="IPR016155">
    <property type="entry name" value="Mopterin_synth/thiamin_S_b"/>
</dbReference>
<sequence>MNIIRNGQPAVVANGSTVADLVRGRRGIAVAVNGEVVPRDRHTVTLLRDGDVVEVVTAVQGG</sequence>
<dbReference type="PANTHER" id="PTHR34472:SF1">
    <property type="entry name" value="SULFUR CARRIER PROTEIN THIS"/>
    <property type="match status" value="1"/>
</dbReference>
<organism evidence="1 2">
    <name type="scientific">Nocardioides ginsengisegetis</name>
    <dbReference type="NCBI Taxonomy" id="661491"/>
    <lineage>
        <taxon>Bacteria</taxon>
        <taxon>Bacillati</taxon>
        <taxon>Actinomycetota</taxon>
        <taxon>Actinomycetes</taxon>
        <taxon>Propionibacteriales</taxon>
        <taxon>Nocardioidaceae</taxon>
        <taxon>Nocardioides</taxon>
    </lineage>
</organism>
<name>A0A7W3IZ26_9ACTN</name>
<dbReference type="InterPro" id="IPR012675">
    <property type="entry name" value="Beta-grasp_dom_sf"/>
</dbReference>
<dbReference type="PANTHER" id="PTHR34472">
    <property type="entry name" value="SULFUR CARRIER PROTEIN THIS"/>
    <property type="match status" value="1"/>
</dbReference>
<accession>A0A7W3IZ26</accession>
<dbReference type="Proteomes" id="UP000580910">
    <property type="component" value="Unassembled WGS sequence"/>
</dbReference>
<evidence type="ECO:0000313" key="1">
    <source>
        <dbReference type="EMBL" id="MBA8803238.1"/>
    </source>
</evidence>
<proteinExistence type="predicted"/>
<gene>
    <name evidence="1" type="ORF">FB382_001529</name>
</gene>
<reference evidence="1 2" key="1">
    <citation type="submission" date="2020-07" db="EMBL/GenBank/DDBJ databases">
        <title>Sequencing the genomes of 1000 actinobacteria strains.</title>
        <authorList>
            <person name="Klenk H.-P."/>
        </authorList>
    </citation>
    <scope>NUCLEOTIDE SEQUENCE [LARGE SCALE GENOMIC DNA]</scope>
    <source>
        <strain evidence="1 2">DSM 21349</strain>
    </source>
</reference>
<dbReference type="NCBIfam" id="TIGR01683">
    <property type="entry name" value="thiS"/>
    <property type="match status" value="1"/>
</dbReference>
<dbReference type="InterPro" id="IPR010035">
    <property type="entry name" value="Thi_S"/>
</dbReference>
<protein>
    <submittedName>
        <fullName evidence="1">Sulfur carrier protein</fullName>
    </submittedName>
</protein>
<dbReference type="Pfam" id="PF02597">
    <property type="entry name" value="ThiS"/>
    <property type="match status" value="1"/>
</dbReference>
<dbReference type="RefSeq" id="WP_182538097.1">
    <property type="nucleotide sequence ID" value="NZ_JACGXA010000001.1"/>
</dbReference>
<dbReference type="Gene3D" id="3.10.20.30">
    <property type="match status" value="1"/>
</dbReference>
<dbReference type="AlphaFoldDB" id="A0A7W3IZ26"/>
<dbReference type="EMBL" id="JACGXA010000001">
    <property type="protein sequence ID" value="MBA8803238.1"/>
    <property type="molecule type" value="Genomic_DNA"/>
</dbReference>
<dbReference type="CDD" id="cd00565">
    <property type="entry name" value="Ubl_ThiS"/>
    <property type="match status" value="1"/>
</dbReference>
<keyword evidence="2" id="KW-1185">Reference proteome</keyword>
<comment type="caution">
    <text evidence="1">The sequence shown here is derived from an EMBL/GenBank/DDBJ whole genome shotgun (WGS) entry which is preliminary data.</text>
</comment>